<dbReference type="Gene3D" id="3.40.50.1820">
    <property type="entry name" value="alpha/beta hydrolase"/>
    <property type="match status" value="2"/>
</dbReference>
<dbReference type="InterPro" id="IPR000073">
    <property type="entry name" value="AB_hydrolase_1"/>
</dbReference>
<keyword evidence="3" id="KW-0378">Hydrolase</keyword>
<evidence type="ECO:0000313" key="8">
    <source>
        <dbReference type="EMBL" id="OLF17865.1"/>
    </source>
</evidence>
<feature type="region of interest" description="Disordered" evidence="4">
    <location>
        <begin position="514"/>
        <end position="563"/>
    </location>
</feature>
<evidence type="ECO:0000256" key="4">
    <source>
        <dbReference type="SAM" id="MobiDB-lite"/>
    </source>
</evidence>
<dbReference type="PANTHER" id="PTHR43248:SF29">
    <property type="entry name" value="TRIPEPTIDYL AMINOPEPTIDASE"/>
    <property type="match status" value="1"/>
</dbReference>
<evidence type="ECO:0000313" key="9">
    <source>
        <dbReference type="Proteomes" id="UP000185596"/>
    </source>
</evidence>
<evidence type="ECO:0000259" key="7">
    <source>
        <dbReference type="Pfam" id="PF08386"/>
    </source>
</evidence>
<organism evidence="8 9">
    <name type="scientific">Actinophytocola xanthii</name>
    <dbReference type="NCBI Taxonomy" id="1912961"/>
    <lineage>
        <taxon>Bacteria</taxon>
        <taxon>Bacillati</taxon>
        <taxon>Actinomycetota</taxon>
        <taxon>Actinomycetes</taxon>
        <taxon>Pseudonocardiales</taxon>
        <taxon>Pseudonocardiaceae</taxon>
    </lineage>
</organism>
<keyword evidence="9" id="KW-1185">Reference proteome</keyword>
<dbReference type="PANTHER" id="PTHR43248">
    <property type="entry name" value="2-SUCCINYL-6-HYDROXY-2,4-CYCLOHEXADIENE-1-CARBOXYLATE SYNTHASE"/>
    <property type="match status" value="1"/>
</dbReference>
<name>A0A1Q8CU27_9PSEU</name>
<evidence type="ECO:0000259" key="6">
    <source>
        <dbReference type="Pfam" id="PF00561"/>
    </source>
</evidence>
<dbReference type="AlphaFoldDB" id="A0A1Q8CU27"/>
<feature type="signal peptide" evidence="5">
    <location>
        <begin position="1"/>
        <end position="24"/>
    </location>
</feature>
<dbReference type="Pfam" id="PF00561">
    <property type="entry name" value="Abhydrolase_1"/>
    <property type="match status" value="1"/>
</dbReference>
<dbReference type="OrthoDB" id="4273853at2"/>
<dbReference type="SUPFAM" id="SSF53474">
    <property type="entry name" value="alpha/beta-Hydrolases"/>
    <property type="match status" value="1"/>
</dbReference>
<protein>
    <submittedName>
        <fullName evidence="8">Transporter</fullName>
    </submittedName>
</protein>
<accession>A0A1Q8CU27</accession>
<comment type="similarity">
    <text evidence="1">Belongs to the peptidase S33 family.</text>
</comment>
<feature type="domain" description="Peptidase S33 tripeptidyl aminopeptidase-like C-terminal" evidence="7">
    <location>
        <begin position="418"/>
        <end position="513"/>
    </location>
</feature>
<dbReference type="RefSeq" id="WP_075125060.1">
    <property type="nucleotide sequence ID" value="NZ_MSIE01000013.1"/>
</dbReference>
<evidence type="ECO:0000256" key="3">
    <source>
        <dbReference type="ARBA" id="ARBA00022801"/>
    </source>
</evidence>
<comment type="caution">
    <text evidence="8">The sequence shown here is derived from an EMBL/GenBank/DDBJ whole genome shotgun (WGS) entry which is preliminary data.</text>
</comment>
<keyword evidence="2 5" id="KW-0732">Signal</keyword>
<feature type="chain" id="PRO_5012163663" evidence="5">
    <location>
        <begin position="25"/>
        <end position="563"/>
    </location>
</feature>
<dbReference type="InterPro" id="IPR013595">
    <property type="entry name" value="Pept_S33_TAP-like_C"/>
</dbReference>
<dbReference type="EMBL" id="MSIE01000013">
    <property type="protein sequence ID" value="OLF17865.1"/>
    <property type="molecule type" value="Genomic_DNA"/>
</dbReference>
<dbReference type="InterPro" id="IPR051601">
    <property type="entry name" value="Serine_prot/Carboxylest_S33"/>
</dbReference>
<evidence type="ECO:0000256" key="2">
    <source>
        <dbReference type="ARBA" id="ARBA00022729"/>
    </source>
</evidence>
<feature type="domain" description="AB hydrolase-1" evidence="6">
    <location>
        <begin position="87"/>
        <end position="298"/>
    </location>
</feature>
<dbReference type="InterPro" id="IPR029058">
    <property type="entry name" value="AB_hydrolase_fold"/>
</dbReference>
<reference evidence="8 9" key="1">
    <citation type="submission" date="2016-12" db="EMBL/GenBank/DDBJ databases">
        <title>The draft genome sequence of Actinophytocola sp. 11-183.</title>
        <authorList>
            <person name="Wang W."/>
            <person name="Yuan L."/>
        </authorList>
    </citation>
    <scope>NUCLEOTIDE SEQUENCE [LARGE SCALE GENOMIC DNA]</scope>
    <source>
        <strain evidence="8 9">11-183</strain>
    </source>
</reference>
<dbReference type="STRING" id="1912961.BU204_08605"/>
<gene>
    <name evidence="8" type="ORF">BU204_08605</name>
</gene>
<evidence type="ECO:0000256" key="5">
    <source>
        <dbReference type="SAM" id="SignalP"/>
    </source>
</evidence>
<dbReference type="Proteomes" id="UP000185596">
    <property type="component" value="Unassembled WGS sequence"/>
</dbReference>
<dbReference type="Pfam" id="PF08386">
    <property type="entry name" value="Abhydrolase_4"/>
    <property type="match status" value="1"/>
</dbReference>
<proteinExistence type="inferred from homology"/>
<dbReference type="GO" id="GO:0016787">
    <property type="term" value="F:hydrolase activity"/>
    <property type="evidence" value="ECO:0007669"/>
    <property type="project" value="UniProtKB-KW"/>
</dbReference>
<evidence type="ECO:0000256" key="1">
    <source>
        <dbReference type="ARBA" id="ARBA00010088"/>
    </source>
</evidence>
<sequence>MRRLIGGTLTAAVLLTGVAVPAGAAVDPFDTYDNQQLVWGPCQFEPVESAPPAECALVTVPRDWARPGAELRVSISRVAATGERLGALLVNPGGPGVQGTSLAPAVAAFQPSVAQRYDIIGMDPRGTGQEGNADLPGFACEVPKDRLSTWTDLDARDRSRDSIAEHRKAPRAYAEACQSEALTPYVTTWQTAHDMELVRRLLGDTTLNYLGYSYGTWLGAKYASLFPDSAGKLVLDSSVNWQGRLQAAFEDWPMINQRHFEDMFLPWMSRQFPEIVGATPQEAASTWERARAYVPTVGVAPDTYDSVFTGMGSQIRWVFGALLFTLAAQEMNGEQPPPASSSAVSGRLDTMARETFGVPMSELTVRRVAAALDEDDYLLVSGTRYAVACGDQVTRSAAWYRRLSDRQGPRYPLFGWAYGLGEPCGYWSDAPRQALPTLPRRVAGNVLVIQGELDPQTGYEQARAAVRAAPGVSMVSVDDAAYHGQYAFEENPCVDGMVNVFLLRNSRPGNATCPGVPLPGESRVYPVDGPVESGPASRSAARTPPSRLQEEVRDRISTGNRPF</sequence>